<gene>
    <name evidence="8 9" type="primary">panC</name>
    <name evidence="9" type="ORF">SPSYN_00520</name>
</gene>
<keyword evidence="3 8" id="KW-0436">Ligase</keyword>
<proteinExistence type="inferred from homology"/>
<keyword evidence="4 8" id="KW-0566">Pantothenate biosynthesis</keyword>
<dbReference type="InterPro" id="IPR004821">
    <property type="entry name" value="Cyt_trans-like"/>
</dbReference>
<evidence type="ECO:0000313" key="9">
    <source>
        <dbReference type="EMBL" id="KAF1085791.1"/>
    </source>
</evidence>
<keyword evidence="5 8" id="KW-0547">Nucleotide-binding</keyword>
<dbReference type="PANTHER" id="PTHR21299:SF1">
    <property type="entry name" value="PANTOATE--BETA-ALANINE LIGASE"/>
    <property type="match status" value="1"/>
</dbReference>
<name>A0A9D2WRW6_9FIRM</name>
<keyword evidence="6 8" id="KW-0067">ATP-binding</keyword>
<protein>
    <recommendedName>
        <fullName evidence="8">Pantothenate synthetase</fullName>
        <shortName evidence="8">PS</shortName>
        <ecNumber evidence="8">6.3.2.1</ecNumber>
    </recommendedName>
    <alternativeName>
        <fullName evidence="8">Pantoate--beta-alanine ligase</fullName>
    </alternativeName>
    <alternativeName>
        <fullName evidence="8">Pantoate-activating enzyme</fullName>
    </alternativeName>
</protein>
<dbReference type="GO" id="GO:0005829">
    <property type="term" value="C:cytosol"/>
    <property type="evidence" value="ECO:0007669"/>
    <property type="project" value="TreeGrafter"/>
</dbReference>
<dbReference type="InterPro" id="IPR014729">
    <property type="entry name" value="Rossmann-like_a/b/a_fold"/>
</dbReference>
<reference evidence="9" key="1">
    <citation type="submission" date="2016-02" db="EMBL/GenBank/DDBJ databases">
        <title>Draft Genome Sequence of Sporotomaculum syntrophicum Strain FB, a Syntrophic Benzoate Degrader.</title>
        <authorList>
            <person name="Nobu M.K."/>
            <person name="Narihiro T."/>
            <person name="Qiu Y.-L."/>
            <person name="Ohashi A."/>
            <person name="Liu W.-T."/>
            <person name="Yuji S."/>
        </authorList>
    </citation>
    <scope>NUCLEOTIDE SEQUENCE</scope>
    <source>
        <strain evidence="9">FB</strain>
    </source>
</reference>
<dbReference type="Gene3D" id="3.30.1300.10">
    <property type="entry name" value="Pantoate-beta-alanine ligase, C-terminal domain"/>
    <property type="match status" value="1"/>
</dbReference>
<dbReference type="AlphaFoldDB" id="A0A9D2WRW6"/>
<feature type="binding site" evidence="8">
    <location>
        <position position="61"/>
    </location>
    <ligand>
        <name>(R)-pantoate</name>
        <dbReference type="ChEBI" id="CHEBI:15980"/>
    </ligand>
</feature>
<dbReference type="PANTHER" id="PTHR21299">
    <property type="entry name" value="CYTIDYLATE KINASE/PANTOATE-BETA-ALANINE LIGASE"/>
    <property type="match status" value="1"/>
</dbReference>
<comment type="subcellular location">
    <subcellularLocation>
        <location evidence="8">Cytoplasm</location>
    </subcellularLocation>
</comment>
<feature type="active site" description="Proton donor" evidence="8">
    <location>
        <position position="37"/>
    </location>
</feature>
<dbReference type="Gene3D" id="3.40.50.620">
    <property type="entry name" value="HUPs"/>
    <property type="match status" value="1"/>
</dbReference>
<keyword evidence="10" id="KW-1185">Reference proteome</keyword>
<dbReference type="HAMAP" id="MF_00158">
    <property type="entry name" value="PanC"/>
    <property type="match status" value="1"/>
</dbReference>
<evidence type="ECO:0000256" key="6">
    <source>
        <dbReference type="ARBA" id="ARBA00022840"/>
    </source>
</evidence>
<keyword evidence="8" id="KW-0963">Cytoplasm</keyword>
<feature type="binding site" evidence="8">
    <location>
        <begin position="184"/>
        <end position="187"/>
    </location>
    <ligand>
        <name>ATP</name>
        <dbReference type="ChEBI" id="CHEBI:30616"/>
    </ligand>
</feature>
<feature type="binding site" evidence="8">
    <location>
        <position position="153"/>
    </location>
    <ligand>
        <name>(R)-pantoate</name>
        <dbReference type="ChEBI" id="CHEBI:15980"/>
    </ligand>
</feature>
<evidence type="ECO:0000256" key="8">
    <source>
        <dbReference type="HAMAP-Rule" id="MF_00158"/>
    </source>
</evidence>
<dbReference type="InterPro" id="IPR003721">
    <property type="entry name" value="Pantoate_ligase"/>
</dbReference>
<evidence type="ECO:0000256" key="3">
    <source>
        <dbReference type="ARBA" id="ARBA00022598"/>
    </source>
</evidence>
<dbReference type="EC" id="6.3.2.1" evidence="8"/>
<dbReference type="Pfam" id="PF02569">
    <property type="entry name" value="Pantoate_ligase"/>
    <property type="match status" value="1"/>
</dbReference>
<evidence type="ECO:0000256" key="7">
    <source>
        <dbReference type="ARBA" id="ARBA00048258"/>
    </source>
</evidence>
<dbReference type="SUPFAM" id="SSF52374">
    <property type="entry name" value="Nucleotidylyl transferase"/>
    <property type="match status" value="1"/>
</dbReference>
<comment type="function">
    <text evidence="8">Catalyzes the condensation of pantoate with beta-alanine in an ATP-dependent reaction via a pantoyl-adenylate intermediate.</text>
</comment>
<comment type="pathway">
    <text evidence="1 8">Cofactor biosynthesis; (R)-pantothenate biosynthesis; (R)-pantothenate from (R)-pantoate and beta-alanine: step 1/1.</text>
</comment>
<feature type="binding site" evidence="8">
    <location>
        <position position="61"/>
    </location>
    <ligand>
        <name>beta-alanine</name>
        <dbReference type="ChEBI" id="CHEBI:57966"/>
    </ligand>
</feature>
<dbReference type="NCBIfam" id="TIGR00125">
    <property type="entry name" value="cyt_tran_rel"/>
    <property type="match status" value="1"/>
</dbReference>
<comment type="catalytic activity">
    <reaction evidence="7 8">
        <text>(R)-pantoate + beta-alanine + ATP = (R)-pantothenate + AMP + diphosphate + H(+)</text>
        <dbReference type="Rhea" id="RHEA:10912"/>
        <dbReference type="ChEBI" id="CHEBI:15378"/>
        <dbReference type="ChEBI" id="CHEBI:15980"/>
        <dbReference type="ChEBI" id="CHEBI:29032"/>
        <dbReference type="ChEBI" id="CHEBI:30616"/>
        <dbReference type="ChEBI" id="CHEBI:33019"/>
        <dbReference type="ChEBI" id="CHEBI:57966"/>
        <dbReference type="ChEBI" id="CHEBI:456215"/>
        <dbReference type="EC" id="6.3.2.1"/>
    </reaction>
</comment>
<accession>A0A9D2WRW6</accession>
<comment type="similarity">
    <text evidence="2 8">Belongs to the pantothenate synthetase family.</text>
</comment>
<dbReference type="OrthoDB" id="9773087at2"/>
<evidence type="ECO:0000256" key="4">
    <source>
        <dbReference type="ARBA" id="ARBA00022655"/>
    </source>
</evidence>
<organism evidence="9 10">
    <name type="scientific">Sporotomaculum syntrophicum</name>
    <dbReference type="NCBI Taxonomy" id="182264"/>
    <lineage>
        <taxon>Bacteria</taxon>
        <taxon>Bacillati</taxon>
        <taxon>Bacillota</taxon>
        <taxon>Clostridia</taxon>
        <taxon>Eubacteriales</taxon>
        <taxon>Desulfallaceae</taxon>
        <taxon>Sporotomaculum</taxon>
    </lineage>
</organism>
<dbReference type="NCBIfam" id="TIGR00018">
    <property type="entry name" value="panC"/>
    <property type="match status" value="1"/>
</dbReference>
<evidence type="ECO:0000256" key="1">
    <source>
        <dbReference type="ARBA" id="ARBA00004990"/>
    </source>
</evidence>
<dbReference type="FunFam" id="3.40.50.620:FF:000013">
    <property type="entry name" value="Pantothenate synthetase"/>
    <property type="match status" value="1"/>
</dbReference>
<dbReference type="GO" id="GO:0004592">
    <property type="term" value="F:pantoate-beta-alanine ligase activity"/>
    <property type="evidence" value="ECO:0007669"/>
    <property type="project" value="UniProtKB-UniRule"/>
</dbReference>
<dbReference type="GO" id="GO:0005524">
    <property type="term" value="F:ATP binding"/>
    <property type="evidence" value="ECO:0007669"/>
    <property type="project" value="UniProtKB-KW"/>
</dbReference>
<comment type="subunit">
    <text evidence="8">Homodimer.</text>
</comment>
<evidence type="ECO:0000256" key="5">
    <source>
        <dbReference type="ARBA" id="ARBA00022741"/>
    </source>
</evidence>
<comment type="miscellaneous">
    <text evidence="8">The reaction proceeds by a bi uni uni bi ping pong mechanism.</text>
</comment>
<dbReference type="FunFam" id="3.30.1300.10:FF:000001">
    <property type="entry name" value="Pantothenate synthetase"/>
    <property type="match status" value="1"/>
</dbReference>
<sequence length="281" mass="31253">MQVYRKVGEIREFTSKARGEGKTVGLVPTMGYFHEGHLNLMREAKKKCDVVVVSLFVNPLQFGPKEDLGVYPRDFDRDCAMAMSVGVDAVFAPGNDDMYPKGYNSFVEITGITDKLCGLSRPGHFRGVTTVVAKLFNIIRPNQAFFGQKDAQQALVIEKMVRDLNMDLEIVTLPIVREADGLAMSSRNVYLNEEQRQAAPVLYRSLCAFRDAVAKGERSVPKLRLGIEEMILSTPGAEIDYVEILSVPDLEPLDTINCKCIAALAVRFGKTRLIDNMVVEV</sequence>
<feature type="binding site" evidence="8">
    <location>
        <begin position="147"/>
        <end position="150"/>
    </location>
    <ligand>
        <name>ATP</name>
        <dbReference type="ChEBI" id="CHEBI:30616"/>
    </ligand>
</feature>
<evidence type="ECO:0000256" key="2">
    <source>
        <dbReference type="ARBA" id="ARBA00009256"/>
    </source>
</evidence>
<feature type="binding site" evidence="8">
    <location>
        <begin position="30"/>
        <end position="37"/>
    </location>
    <ligand>
        <name>ATP</name>
        <dbReference type="ChEBI" id="CHEBI:30616"/>
    </ligand>
</feature>
<evidence type="ECO:0000313" key="10">
    <source>
        <dbReference type="Proteomes" id="UP000798488"/>
    </source>
</evidence>
<dbReference type="InterPro" id="IPR042176">
    <property type="entry name" value="Pantoate_ligase_C"/>
</dbReference>
<dbReference type="Proteomes" id="UP000798488">
    <property type="component" value="Unassembled WGS sequence"/>
</dbReference>
<dbReference type="EMBL" id="LSRS01000002">
    <property type="protein sequence ID" value="KAF1085791.1"/>
    <property type="molecule type" value="Genomic_DNA"/>
</dbReference>
<dbReference type="CDD" id="cd00560">
    <property type="entry name" value="PanC"/>
    <property type="match status" value="1"/>
</dbReference>
<dbReference type="RefSeq" id="WP_161820961.1">
    <property type="nucleotide sequence ID" value="NZ_LSRS01000002.1"/>
</dbReference>
<dbReference type="GO" id="GO:0015940">
    <property type="term" value="P:pantothenate biosynthetic process"/>
    <property type="evidence" value="ECO:0007669"/>
    <property type="project" value="UniProtKB-UniRule"/>
</dbReference>
<feature type="binding site" evidence="8">
    <location>
        <position position="176"/>
    </location>
    <ligand>
        <name>ATP</name>
        <dbReference type="ChEBI" id="CHEBI:30616"/>
    </ligand>
</feature>
<comment type="caution">
    <text evidence="9">The sequence shown here is derived from an EMBL/GenBank/DDBJ whole genome shotgun (WGS) entry which is preliminary data.</text>
</comment>